<evidence type="ECO:0000256" key="1">
    <source>
        <dbReference type="SAM" id="Phobius"/>
    </source>
</evidence>
<dbReference type="RefSeq" id="WP_217897960.1">
    <property type="nucleotide sequence ID" value="NZ_FXXQ01000012.1"/>
</dbReference>
<feature type="transmembrane region" description="Helical" evidence="1">
    <location>
        <begin position="6"/>
        <end position="24"/>
    </location>
</feature>
<keyword evidence="1" id="KW-1133">Transmembrane helix</keyword>
<evidence type="ECO:0008006" key="4">
    <source>
        <dbReference type="Google" id="ProtNLM"/>
    </source>
</evidence>
<sequence>MTAALWIASYVAAINLAAFLAFCWDKRQARRDSQRISESALLNIALFGGSIGAKIAQSRFHHKTHKQPFARQLNLIVVLQVAIISGAVFWALSHNTQP</sequence>
<dbReference type="Proteomes" id="UP000201838">
    <property type="component" value="Unassembled WGS sequence"/>
</dbReference>
<proteinExistence type="predicted"/>
<reference evidence="2 3" key="1">
    <citation type="submission" date="2017-05" db="EMBL/GenBank/DDBJ databases">
        <authorList>
            <person name="Song R."/>
            <person name="Chenine A.L."/>
            <person name="Ruprecht R.M."/>
        </authorList>
    </citation>
    <scope>NUCLEOTIDE SEQUENCE [LARGE SCALE GENOMIC DNA]</scope>
    <source>
        <strain evidence="2 3">CECT 8489</strain>
    </source>
</reference>
<evidence type="ECO:0000313" key="2">
    <source>
        <dbReference type="EMBL" id="SMX25120.1"/>
    </source>
</evidence>
<evidence type="ECO:0000313" key="3">
    <source>
        <dbReference type="Proteomes" id="UP000201838"/>
    </source>
</evidence>
<keyword evidence="1" id="KW-0812">Transmembrane</keyword>
<gene>
    <name evidence="2" type="ORF">BOA8489_03254</name>
</gene>
<dbReference type="Pfam" id="PF06961">
    <property type="entry name" value="DUF1294"/>
    <property type="match status" value="1"/>
</dbReference>
<dbReference type="InterPro" id="IPR010718">
    <property type="entry name" value="DUF1294"/>
</dbReference>
<keyword evidence="3" id="KW-1185">Reference proteome</keyword>
<name>A0A238J596_9RHOB</name>
<organism evidence="2 3">
    <name type="scientific">Boseongicola aestuarii</name>
    <dbReference type="NCBI Taxonomy" id="1470561"/>
    <lineage>
        <taxon>Bacteria</taxon>
        <taxon>Pseudomonadati</taxon>
        <taxon>Pseudomonadota</taxon>
        <taxon>Alphaproteobacteria</taxon>
        <taxon>Rhodobacterales</taxon>
        <taxon>Paracoccaceae</taxon>
        <taxon>Boseongicola</taxon>
    </lineage>
</organism>
<dbReference type="AlphaFoldDB" id="A0A238J596"/>
<accession>A0A238J596</accession>
<dbReference type="EMBL" id="FXXQ01000012">
    <property type="protein sequence ID" value="SMX25120.1"/>
    <property type="molecule type" value="Genomic_DNA"/>
</dbReference>
<feature type="transmembrane region" description="Helical" evidence="1">
    <location>
        <begin position="73"/>
        <end position="92"/>
    </location>
</feature>
<protein>
    <recommendedName>
        <fullName evidence="4">DUF1294 domain-containing protein</fullName>
    </recommendedName>
</protein>
<keyword evidence="1" id="KW-0472">Membrane</keyword>